<dbReference type="Proteomes" id="UP000044841">
    <property type="component" value="Unassembled WGS sequence"/>
</dbReference>
<dbReference type="GO" id="GO:0032934">
    <property type="term" value="F:sterol binding"/>
    <property type="evidence" value="ECO:0007669"/>
    <property type="project" value="InterPro"/>
</dbReference>
<dbReference type="InterPro" id="IPR036846">
    <property type="entry name" value="GM2-AP_sf"/>
</dbReference>
<keyword evidence="10" id="KW-1185">Reference proteome</keyword>
<dbReference type="SMART" id="SM00737">
    <property type="entry name" value="ML"/>
    <property type="match status" value="1"/>
</dbReference>
<keyword evidence="7" id="KW-0445">Lipid transport</keyword>
<dbReference type="Pfam" id="PF02221">
    <property type="entry name" value="E1_DerP2_DerF2"/>
    <property type="match status" value="1"/>
</dbReference>
<keyword evidence="6" id="KW-0732">Signal</keyword>
<dbReference type="Gene3D" id="2.70.220.10">
    <property type="entry name" value="Ganglioside GM2 activator"/>
    <property type="match status" value="1"/>
</dbReference>
<gene>
    <name evidence="9" type="ORF">RSOLAG22IIIB_06480</name>
</gene>
<dbReference type="CDD" id="cd00917">
    <property type="entry name" value="PG-PI_TP"/>
    <property type="match status" value="1"/>
</dbReference>
<dbReference type="PANTHER" id="PTHR11306">
    <property type="entry name" value="NIEMANN PICK TYPE C2 PROTEIN NPC2-RELATED"/>
    <property type="match status" value="1"/>
</dbReference>
<evidence type="ECO:0000313" key="9">
    <source>
        <dbReference type="EMBL" id="CUA77067.1"/>
    </source>
</evidence>
<evidence type="ECO:0000256" key="3">
    <source>
        <dbReference type="ARBA" id="ARBA00011245"/>
    </source>
</evidence>
<keyword evidence="5" id="KW-0813">Transport</keyword>
<protein>
    <recommendedName>
        <fullName evidence="4">Phosphatidylglycerol/phosphatidylinositol transfer protein</fullName>
    </recommendedName>
</protein>
<proteinExistence type="inferred from homology"/>
<dbReference type="AlphaFoldDB" id="A0A0K6GEP1"/>
<dbReference type="PANTHER" id="PTHR11306:SF0">
    <property type="entry name" value="PHOSPHATIDYLGLYCEROL_PHOSPHATIDYLINOSITOL TRANSFER PROTEIN"/>
    <property type="match status" value="1"/>
</dbReference>
<reference evidence="9 10" key="1">
    <citation type="submission" date="2015-07" db="EMBL/GenBank/DDBJ databases">
        <authorList>
            <person name="Noorani M."/>
        </authorList>
    </citation>
    <scope>NUCLEOTIDE SEQUENCE [LARGE SCALE GENOMIC DNA]</scope>
    <source>
        <strain evidence="9">BBA 69670</strain>
    </source>
</reference>
<dbReference type="InterPro" id="IPR039670">
    <property type="entry name" value="NPC2-like"/>
</dbReference>
<evidence type="ECO:0000259" key="8">
    <source>
        <dbReference type="SMART" id="SM00737"/>
    </source>
</evidence>
<dbReference type="InterPro" id="IPR014756">
    <property type="entry name" value="Ig_E-set"/>
</dbReference>
<evidence type="ECO:0000256" key="6">
    <source>
        <dbReference type="ARBA" id="ARBA00022729"/>
    </source>
</evidence>
<evidence type="ECO:0000256" key="1">
    <source>
        <dbReference type="ARBA" id="ARBA00002053"/>
    </source>
</evidence>
<accession>A0A0K6GEP1</accession>
<evidence type="ECO:0000256" key="5">
    <source>
        <dbReference type="ARBA" id="ARBA00022448"/>
    </source>
</evidence>
<evidence type="ECO:0000256" key="7">
    <source>
        <dbReference type="ARBA" id="ARBA00023055"/>
    </source>
</evidence>
<comment type="subunit">
    <text evidence="3">Monomer.</text>
</comment>
<dbReference type="EMBL" id="CYGV01001767">
    <property type="protein sequence ID" value="CUA77067.1"/>
    <property type="molecule type" value="Genomic_DNA"/>
</dbReference>
<evidence type="ECO:0000256" key="2">
    <source>
        <dbReference type="ARBA" id="ARBA00006370"/>
    </source>
</evidence>
<dbReference type="GO" id="GO:0032366">
    <property type="term" value="P:intracellular sterol transport"/>
    <property type="evidence" value="ECO:0007669"/>
    <property type="project" value="InterPro"/>
</dbReference>
<feature type="domain" description="MD-2-related lipid-recognition" evidence="8">
    <location>
        <begin position="64"/>
        <end position="189"/>
    </location>
</feature>
<evidence type="ECO:0000256" key="4">
    <source>
        <dbReference type="ARBA" id="ARBA00016056"/>
    </source>
</evidence>
<dbReference type="InterPro" id="IPR033917">
    <property type="entry name" value="ML_PG-PI_TP"/>
</dbReference>
<dbReference type="InterPro" id="IPR003172">
    <property type="entry name" value="ML_dom"/>
</dbReference>
<organism evidence="9 10">
    <name type="scientific">Rhizoctonia solani</name>
    <dbReference type="NCBI Taxonomy" id="456999"/>
    <lineage>
        <taxon>Eukaryota</taxon>
        <taxon>Fungi</taxon>
        <taxon>Dikarya</taxon>
        <taxon>Basidiomycota</taxon>
        <taxon>Agaricomycotina</taxon>
        <taxon>Agaricomycetes</taxon>
        <taxon>Cantharellales</taxon>
        <taxon>Ceratobasidiaceae</taxon>
        <taxon>Rhizoctonia</taxon>
    </lineage>
</organism>
<sequence length="199" mass="21779">MTPKLGRFCCDPVPDLATTMFVRLPLTLLAAALTTQAALIPYVGELFGQARLGGEPHTTNSWSYTDCGLPTDAVQVQSIKLSPDPPQIGKDLTITARGVVTRKIEDGAYADVTVKLGLVKLLHKQFDICEEARNNNVTVQCPVEPGEYEVVQTVQLPRETPRAKFIIDVKGFTSEEALDPDLACLQLKVDFVGRPWLSL</sequence>
<comment type="function">
    <text evidence="1">Catalyzes the intermembrane transfer of phosphatidylglycerol and phosphatidylinositol.</text>
</comment>
<evidence type="ECO:0000313" key="10">
    <source>
        <dbReference type="Proteomes" id="UP000044841"/>
    </source>
</evidence>
<dbReference type="SUPFAM" id="SSF81296">
    <property type="entry name" value="E set domains"/>
    <property type="match status" value="1"/>
</dbReference>
<name>A0A0K6GEP1_9AGAM</name>
<comment type="similarity">
    <text evidence="2">Belongs to the NPC2 family.</text>
</comment>